<reference evidence="2 3" key="1">
    <citation type="submission" date="2014-08" db="EMBL/GenBank/DDBJ databases">
        <authorList>
            <person name="Hassan Y.I."/>
            <person name="Lepp D."/>
            <person name="Zhou T."/>
        </authorList>
    </citation>
    <scope>NUCLEOTIDE SEQUENCE [LARGE SCALE GENOMIC DNA]</scope>
    <source>
        <strain evidence="2 3">IFO13584</strain>
    </source>
</reference>
<gene>
    <name evidence="2" type="ORF">JP75_00365</name>
</gene>
<proteinExistence type="predicted"/>
<evidence type="ECO:0000313" key="3">
    <source>
        <dbReference type="Proteomes" id="UP000028981"/>
    </source>
</evidence>
<comment type="caution">
    <text evidence="2">The sequence shown here is derived from an EMBL/GenBank/DDBJ whole genome shotgun (WGS) entry which is preliminary data.</text>
</comment>
<name>A0A087M6Z8_9HYPH</name>
<evidence type="ECO:0000313" key="2">
    <source>
        <dbReference type="EMBL" id="KFL32651.1"/>
    </source>
</evidence>
<keyword evidence="1" id="KW-1133">Transmembrane helix</keyword>
<dbReference type="AlphaFoldDB" id="A0A087M6Z8"/>
<keyword evidence="1" id="KW-0812">Transmembrane</keyword>
<sequence length="189" mass="19997">MGSGDRGEALISSITLDLWLPGLGDAVGHDTLREFSPAALSAVVPRRHSAGEIRRETEQGALGAGGPLLGVSRLAGTPDRSLVGTLSAVLWVIGPALALALYWALARLVAARASKLLLLPGRHVLSYRLVSNLLIFSARRIWGTPITEVETWLRSALVVRVVIGLGWWVMEGWRGRAKSGPAAASAPAN</sequence>
<accession>A0A087M6Z8</accession>
<organism evidence="2 3">
    <name type="scientific">Devosia riboflavina</name>
    <dbReference type="NCBI Taxonomy" id="46914"/>
    <lineage>
        <taxon>Bacteria</taxon>
        <taxon>Pseudomonadati</taxon>
        <taxon>Pseudomonadota</taxon>
        <taxon>Alphaproteobacteria</taxon>
        <taxon>Hyphomicrobiales</taxon>
        <taxon>Devosiaceae</taxon>
        <taxon>Devosia</taxon>
    </lineage>
</organism>
<keyword evidence="3" id="KW-1185">Reference proteome</keyword>
<feature type="transmembrane region" description="Helical" evidence="1">
    <location>
        <begin position="82"/>
        <end position="105"/>
    </location>
</feature>
<evidence type="ECO:0000256" key="1">
    <source>
        <dbReference type="SAM" id="Phobius"/>
    </source>
</evidence>
<protein>
    <submittedName>
        <fullName evidence="2">Uncharacterized protein</fullName>
    </submittedName>
</protein>
<dbReference type="EMBL" id="JQGC01000001">
    <property type="protein sequence ID" value="KFL32651.1"/>
    <property type="molecule type" value="Genomic_DNA"/>
</dbReference>
<keyword evidence="1" id="KW-0472">Membrane</keyword>
<dbReference type="Proteomes" id="UP000028981">
    <property type="component" value="Unassembled WGS sequence"/>
</dbReference>